<dbReference type="InParanoid" id="A0A0H2RD13"/>
<dbReference type="SUPFAM" id="SSF56112">
    <property type="entry name" value="Protein kinase-like (PK-like)"/>
    <property type="match status" value="1"/>
</dbReference>
<dbReference type="OrthoDB" id="2968323at2759"/>
<sequence>MHRAGVSRTISRIISIHRGLKSTPRYLHRRSAALRCNENDLFEYTSLRWLCNDEIQRSRRYIRFDVDALCEIAAKACNAEECVSVRKIDEGSFNRILGLTLNDGREVIARLPFPMAGPPHLLTASEVATLDFVRNIMSIPVPKVLAWSSRAASTPVGAEFMILEKVEGVEIHKPWTKIRKDFGEIIVDLLKIDKKYVNTRFSMNGSLFYKDDVIGHPHTTRIFEDPKNETEDTQRFAIGSHMAWELWHGERVNMKIDRGPWSSATDYVTGFIRCQQEWLRQFVLPRSEQDPSFTSIDGSTPKDHILFLEGALLVHLTIMCNLQWPVLWHPDLHRANIFVTDSAPYTITGLIDWQYASISPLFSQASIPKAFQYTGSRVEFVRDCLKPPLPENFDSLSEEDKKLTLEEQLDAGLHAAYERSTKDISGVHTLLTHNHLSILMQSFWSSQVSWAEGLAPVEMCLAALYTEWQDATGGDPTRRCPIEFNEDQLARIAHIQLRFLTYTGNVKALRDELGCLQDGSVAVELFEEALVKSKQREAEWDEVEKCGPYPFRDGYTALAT</sequence>
<reference evidence="1 2" key="1">
    <citation type="submission" date="2015-04" db="EMBL/GenBank/DDBJ databases">
        <title>Complete genome sequence of Schizopora paradoxa KUC8140, a cosmopolitan wood degrader in East Asia.</title>
        <authorList>
            <consortium name="DOE Joint Genome Institute"/>
            <person name="Min B."/>
            <person name="Park H."/>
            <person name="Jang Y."/>
            <person name="Kim J.-J."/>
            <person name="Kim K.H."/>
            <person name="Pangilinan J."/>
            <person name="Lipzen A."/>
            <person name="Riley R."/>
            <person name="Grigoriev I.V."/>
            <person name="Spatafora J.W."/>
            <person name="Choi I.-G."/>
        </authorList>
    </citation>
    <scope>NUCLEOTIDE SEQUENCE [LARGE SCALE GENOMIC DNA]</scope>
    <source>
        <strain evidence="1 2">KUC8140</strain>
    </source>
</reference>
<protein>
    <submittedName>
        <fullName evidence="1">Uncharacterized protein</fullName>
    </submittedName>
</protein>
<keyword evidence="2" id="KW-1185">Reference proteome</keyword>
<accession>A0A0H2RD13</accession>
<evidence type="ECO:0000313" key="1">
    <source>
        <dbReference type="EMBL" id="KLO09775.1"/>
    </source>
</evidence>
<dbReference type="PANTHER" id="PTHR36091:SF2">
    <property type="entry name" value="AMINOGLYCOSIDE PHOSPHOTRANSFERASE DOMAIN-CONTAINING PROTEIN"/>
    <property type="match status" value="1"/>
</dbReference>
<dbReference type="InterPro" id="IPR051035">
    <property type="entry name" value="Mito_inheritance_9"/>
</dbReference>
<dbReference type="GO" id="GO:0005739">
    <property type="term" value="C:mitochondrion"/>
    <property type="evidence" value="ECO:0007669"/>
    <property type="project" value="TreeGrafter"/>
</dbReference>
<evidence type="ECO:0000313" key="2">
    <source>
        <dbReference type="Proteomes" id="UP000053477"/>
    </source>
</evidence>
<dbReference type="Proteomes" id="UP000053477">
    <property type="component" value="Unassembled WGS sequence"/>
</dbReference>
<organism evidence="1 2">
    <name type="scientific">Schizopora paradoxa</name>
    <dbReference type="NCBI Taxonomy" id="27342"/>
    <lineage>
        <taxon>Eukaryota</taxon>
        <taxon>Fungi</taxon>
        <taxon>Dikarya</taxon>
        <taxon>Basidiomycota</taxon>
        <taxon>Agaricomycotina</taxon>
        <taxon>Agaricomycetes</taxon>
        <taxon>Hymenochaetales</taxon>
        <taxon>Schizoporaceae</taxon>
        <taxon>Schizopora</taxon>
    </lineage>
</organism>
<gene>
    <name evidence="1" type="ORF">SCHPADRAFT_943361</name>
</gene>
<proteinExistence type="predicted"/>
<dbReference type="EMBL" id="KQ086045">
    <property type="protein sequence ID" value="KLO09775.1"/>
    <property type="molecule type" value="Genomic_DNA"/>
</dbReference>
<dbReference type="AlphaFoldDB" id="A0A0H2RD13"/>
<dbReference type="PANTHER" id="PTHR36091">
    <property type="entry name" value="ALTERED INHERITANCE OF MITOCHONDRIA PROTEIN 9, MITOCHONDRIAL"/>
    <property type="match status" value="1"/>
</dbReference>
<dbReference type="STRING" id="27342.A0A0H2RD13"/>
<name>A0A0H2RD13_9AGAM</name>
<dbReference type="InterPro" id="IPR011009">
    <property type="entry name" value="Kinase-like_dom_sf"/>
</dbReference>